<reference evidence="5" key="1">
    <citation type="submission" date="2025-08" db="UniProtKB">
        <authorList>
            <consortium name="RefSeq"/>
        </authorList>
    </citation>
    <scope>IDENTIFICATION</scope>
    <source>
        <tissue evidence="5">Gonad</tissue>
    </source>
</reference>
<dbReference type="AlphaFoldDB" id="A0A6P4ZJJ3"/>
<protein>
    <submittedName>
        <fullName evidence="5">Uncharacterized protein LOC109479420</fullName>
    </submittedName>
</protein>
<evidence type="ECO:0000256" key="2">
    <source>
        <dbReference type="SAM" id="Coils"/>
    </source>
</evidence>
<evidence type="ECO:0000313" key="5">
    <source>
        <dbReference type="RefSeq" id="XP_019636948.1"/>
    </source>
</evidence>
<keyword evidence="4" id="KW-1185">Reference proteome</keyword>
<feature type="region of interest" description="Disordered" evidence="3">
    <location>
        <begin position="1"/>
        <end position="27"/>
    </location>
</feature>
<dbReference type="PROSITE" id="PS00107">
    <property type="entry name" value="PROTEIN_KINASE_ATP"/>
    <property type="match status" value="1"/>
</dbReference>
<evidence type="ECO:0000256" key="1">
    <source>
        <dbReference type="PROSITE-ProRule" id="PRU10141"/>
    </source>
</evidence>
<keyword evidence="2" id="KW-0175">Coiled coil</keyword>
<keyword evidence="1" id="KW-0547">Nucleotide-binding</keyword>
<keyword evidence="1" id="KW-0067">ATP-binding</keyword>
<proteinExistence type="predicted"/>
<dbReference type="Proteomes" id="UP000515135">
    <property type="component" value="Unplaced"/>
</dbReference>
<evidence type="ECO:0000313" key="4">
    <source>
        <dbReference type="Proteomes" id="UP000515135"/>
    </source>
</evidence>
<feature type="coiled-coil region" evidence="2">
    <location>
        <begin position="202"/>
        <end position="229"/>
    </location>
</feature>
<dbReference type="RefSeq" id="XP_019636948.1">
    <property type="nucleotide sequence ID" value="XM_019781389.1"/>
</dbReference>
<dbReference type="OrthoDB" id="10177786at2759"/>
<feature type="compositionally biased region" description="Basic and acidic residues" evidence="3">
    <location>
        <begin position="17"/>
        <end position="26"/>
    </location>
</feature>
<dbReference type="GeneID" id="109479420"/>
<feature type="binding site" evidence="1">
    <location>
        <position position="321"/>
    </location>
    <ligand>
        <name>ATP</name>
        <dbReference type="ChEBI" id="CHEBI:30616"/>
    </ligand>
</feature>
<accession>A0A6P4ZJJ3</accession>
<dbReference type="KEGG" id="bbel:109479420"/>
<dbReference type="InterPro" id="IPR017441">
    <property type="entry name" value="Protein_kinase_ATP_BS"/>
</dbReference>
<name>A0A6P4ZJJ3_BRABE</name>
<dbReference type="GO" id="GO:0005524">
    <property type="term" value="F:ATP binding"/>
    <property type="evidence" value="ECO:0007669"/>
    <property type="project" value="UniProtKB-UniRule"/>
</dbReference>
<organism evidence="4 5">
    <name type="scientific">Branchiostoma belcheri</name>
    <name type="common">Amphioxus</name>
    <dbReference type="NCBI Taxonomy" id="7741"/>
    <lineage>
        <taxon>Eukaryota</taxon>
        <taxon>Metazoa</taxon>
        <taxon>Chordata</taxon>
        <taxon>Cephalochordata</taxon>
        <taxon>Leptocardii</taxon>
        <taxon>Amphioxiformes</taxon>
        <taxon>Branchiostomatidae</taxon>
        <taxon>Branchiostoma</taxon>
    </lineage>
</organism>
<evidence type="ECO:0000256" key="3">
    <source>
        <dbReference type="SAM" id="MobiDB-lite"/>
    </source>
</evidence>
<sequence length="392" mass="43827">MHQPEVQLLSSASTAPGEKDNEDTKEVCPGSRQLFVKDLHGNTRCVDVQQETTVADLTIQLEAEKILPPGGSLMAGSKKLKKTQLMSEVPSNIEVVLALRGGAPAGKLSINVQERKDSKIRAEDLRKKIEEDSGIGKKLSKQQLGRILRNVYKKKFHRVRIYNPSNHKRDYYYDGLKMKVAGTETDGRVAPQEHVDKNVNESVLAKEKIQALEMELSTMKERTSELAAQLAQQSKTIYGLKEENTDLLNKVMAVNEDNDILYKAVSKHTAESFLPSLADFPSDQIFENDRLVQAHNTVVGRGAYGQVCKLHLSDVGTVAVKTYGIERNGQSAVGMSKRHLLKEANMLRALQDIDGVQKLVGIETKGFKKEEGEQWQKDVPRLLKKLYCTRFT</sequence>
<dbReference type="Gene3D" id="3.30.200.20">
    <property type="entry name" value="Phosphorylase Kinase, domain 1"/>
    <property type="match status" value="1"/>
</dbReference>
<gene>
    <name evidence="5" type="primary">LOC109479420</name>
</gene>